<reference evidence="3 4" key="1">
    <citation type="submission" date="2019-01" db="EMBL/GenBank/DDBJ databases">
        <title>Muriicola soli sp. nov., isolated from soil.</title>
        <authorList>
            <person name="Kang H.J."/>
            <person name="Kim S.B."/>
        </authorList>
    </citation>
    <scope>NUCLEOTIDE SEQUENCE [LARGE SCALE GENOMIC DNA]</scope>
    <source>
        <strain evidence="3 4">MMS17-SY002</strain>
    </source>
</reference>
<accession>A0A411E8R7</accession>
<name>A0A411E8R7_9FLAO</name>
<dbReference type="OrthoDB" id="375220at2"/>
<gene>
    <name evidence="3" type="ORF">EQY75_05095</name>
</gene>
<evidence type="ECO:0000256" key="1">
    <source>
        <dbReference type="ARBA" id="ARBA00022723"/>
    </source>
</evidence>
<protein>
    <submittedName>
        <fullName evidence="3">VOC family protein</fullName>
    </submittedName>
</protein>
<dbReference type="SUPFAM" id="SSF54593">
    <property type="entry name" value="Glyoxalase/Bleomycin resistance protein/Dihydroxybiphenyl dioxygenase"/>
    <property type="match status" value="1"/>
</dbReference>
<dbReference type="CDD" id="cd06587">
    <property type="entry name" value="VOC"/>
    <property type="match status" value="1"/>
</dbReference>
<evidence type="ECO:0000313" key="4">
    <source>
        <dbReference type="Proteomes" id="UP000290889"/>
    </source>
</evidence>
<feature type="domain" description="VOC" evidence="2">
    <location>
        <begin position="36"/>
        <end position="152"/>
    </location>
</feature>
<dbReference type="RefSeq" id="WP_129603453.1">
    <property type="nucleotide sequence ID" value="NZ_CP035544.1"/>
</dbReference>
<dbReference type="PROSITE" id="PS51819">
    <property type="entry name" value="VOC"/>
    <property type="match status" value="1"/>
</dbReference>
<evidence type="ECO:0000259" key="2">
    <source>
        <dbReference type="PROSITE" id="PS51819"/>
    </source>
</evidence>
<organism evidence="3 4">
    <name type="scientific">Muriicola soli</name>
    <dbReference type="NCBI Taxonomy" id="2507538"/>
    <lineage>
        <taxon>Bacteria</taxon>
        <taxon>Pseudomonadati</taxon>
        <taxon>Bacteroidota</taxon>
        <taxon>Flavobacteriia</taxon>
        <taxon>Flavobacteriales</taxon>
        <taxon>Flavobacteriaceae</taxon>
        <taxon>Muriicola</taxon>
    </lineage>
</organism>
<keyword evidence="1" id="KW-0479">Metal-binding</keyword>
<dbReference type="Proteomes" id="UP000290889">
    <property type="component" value="Chromosome"/>
</dbReference>
<dbReference type="InterPro" id="IPR037523">
    <property type="entry name" value="VOC_core"/>
</dbReference>
<dbReference type="InterPro" id="IPR018146">
    <property type="entry name" value="Glyoxalase_1_CS"/>
</dbReference>
<evidence type="ECO:0000313" key="3">
    <source>
        <dbReference type="EMBL" id="QBA63967.1"/>
    </source>
</evidence>
<dbReference type="InterPro" id="IPR029068">
    <property type="entry name" value="Glyas_Bleomycin-R_OHBP_Dase"/>
</dbReference>
<dbReference type="EMBL" id="CP035544">
    <property type="protein sequence ID" value="QBA63967.1"/>
    <property type="molecule type" value="Genomic_DNA"/>
</dbReference>
<dbReference type="GO" id="GO:0004462">
    <property type="term" value="F:lactoylglutathione lyase activity"/>
    <property type="evidence" value="ECO:0007669"/>
    <property type="project" value="InterPro"/>
</dbReference>
<dbReference type="Pfam" id="PF00903">
    <property type="entry name" value="Glyoxalase"/>
    <property type="match status" value="1"/>
</dbReference>
<dbReference type="Gene3D" id="3.10.180.10">
    <property type="entry name" value="2,3-Dihydroxybiphenyl 1,2-Dioxygenase, domain 1"/>
    <property type="match status" value="1"/>
</dbReference>
<dbReference type="AlphaFoldDB" id="A0A411E8R7"/>
<dbReference type="GO" id="GO:0046872">
    <property type="term" value="F:metal ion binding"/>
    <property type="evidence" value="ECO:0007669"/>
    <property type="project" value="UniProtKB-KW"/>
</dbReference>
<dbReference type="PROSITE" id="PS00934">
    <property type="entry name" value="GLYOXALASE_I_1"/>
    <property type="match status" value="1"/>
</dbReference>
<dbReference type="KEGG" id="mur:EQY75_05095"/>
<dbReference type="InterPro" id="IPR004360">
    <property type="entry name" value="Glyas_Fos-R_dOase_dom"/>
</dbReference>
<sequence length="167" mass="18814">MKTKVIIVLVAPLLFISGLIVGKHNPKNSDEGKILGLNHVGLRVSNFNKAVDFYQNDLGFPMIYRFNKEESKPIFAYVQINKSTFIELLPADEEHPVGIDHFGLETHNNEKVVSAFHSLGLECTKSTTSPFTRVNIAHVIDPNGIYFEIIEATEGSDLKRVMDNWKE</sequence>
<keyword evidence="4" id="KW-1185">Reference proteome</keyword>
<proteinExistence type="predicted"/>